<evidence type="ECO:0000313" key="4">
    <source>
        <dbReference type="EMBL" id="SFJ22485.1"/>
    </source>
</evidence>
<dbReference type="Proteomes" id="UP000199377">
    <property type="component" value="Unassembled WGS sequence"/>
</dbReference>
<dbReference type="InterPro" id="IPR011010">
    <property type="entry name" value="DNA_brk_join_enz"/>
</dbReference>
<dbReference type="InterPro" id="IPR002104">
    <property type="entry name" value="Integrase_catalytic"/>
</dbReference>
<dbReference type="GO" id="GO:0006310">
    <property type="term" value="P:DNA recombination"/>
    <property type="evidence" value="ECO:0007669"/>
    <property type="project" value="UniProtKB-KW"/>
</dbReference>
<accession>A0A1I3PLX3</accession>
<dbReference type="EMBL" id="FOQH01000018">
    <property type="protein sequence ID" value="SFJ22485.1"/>
    <property type="molecule type" value="Genomic_DNA"/>
</dbReference>
<feature type="domain" description="Tyr recombinase" evidence="3">
    <location>
        <begin position="272"/>
        <end position="437"/>
    </location>
</feature>
<evidence type="ECO:0000256" key="2">
    <source>
        <dbReference type="SAM" id="MobiDB-lite"/>
    </source>
</evidence>
<gene>
    <name evidence="4" type="ORF">SAMN05216258_11828</name>
</gene>
<dbReference type="AlphaFoldDB" id="A0A1I3PLX3"/>
<dbReference type="Gene3D" id="1.10.443.10">
    <property type="entry name" value="Intergrase catalytic core"/>
    <property type="match status" value="1"/>
</dbReference>
<feature type="region of interest" description="Disordered" evidence="2">
    <location>
        <begin position="100"/>
        <end position="119"/>
    </location>
</feature>
<dbReference type="GO" id="GO:0003677">
    <property type="term" value="F:DNA binding"/>
    <property type="evidence" value="ECO:0007669"/>
    <property type="project" value="InterPro"/>
</dbReference>
<dbReference type="GO" id="GO:0015074">
    <property type="term" value="P:DNA integration"/>
    <property type="evidence" value="ECO:0007669"/>
    <property type="project" value="InterPro"/>
</dbReference>
<dbReference type="InterPro" id="IPR013762">
    <property type="entry name" value="Integrase-like_cat_sf"/>
</dbReference>
<sequence>MKALTCLGKFGSSATETATHSLSMPMRTKNHHLLKRGRRWYLRYDIPKRVAHCYSERRSRTIYEALHITDEVLARSLRDKRLRELEREWLLLGQQGRAQFRPSRAQSDATSSEVEPRTREALLDRLREEGQEEALSYLDVPLSDASQEDVGYAQERFAATERGRELLRRIEVAQGRQTPLGPLCDEWLASKNPTASVMYDYRKALALLCERFSTIEEVDHLAARRFLAELLKTLNRSTVQKYTTAYRGVWGLKGLRTDQWPLRGLDSFVQSTQRATWSDDEYLRLLKGAAEKGNRQLWLAIRIAAYTGAAAQGVSGVELVEDKRDRVSIYLPETKQRRRARLIPCHETIVEDVREWEACRLAPQPLSKRFGRLKTDLGFGREKVLHGFRHSVVNRLERAQVRGVVIKRLVGHKLNDITFDTYSADGPGYDVLREAVSAVRWPAPPAWR</sequence>
<keyword evidence="1" id="KW-0233">DNA recombination</keyword>
<keyword evidence="5" id="KW-1185">Reference proteome</keyword>
<evidence type="ECO:0000259" key="3">
    <source>
        <dbReference type="PROSITE" id="PS51898"/>
    </source>
</evidence>
<protein>
    <recommendedName>
        <fullName evidence="3">Tyr recombinase domain-containing protein</fullName>
    </recommendedName>
</protein>
<dbReference type="SUPFAM" id="SSF56349">
    <property type="entry name" value="DNA breaking-rejoining enzymes"/>
    <property type="match status" value="1"/>
</dbReference>
<name>A0A1I3PLX3_9RHOB</name>
<evidence type="ECO:0000313" key="5">
    <source>
        <dbReference type="Proteomes" id="UP000199377"/>
    </source>
</evidence>
<reference evidence="4 5" key="1">
    <citation type="submission" date="2016-10" db="EMBL/GenBank/DDBJ databases">
        <authorList>
            <person name="de Groot N.N."/>
        </authorList>
    </citation>
    <scope>NUCLEOTIDE SEQUENCE [LARGE SCALE GENOMIC DNA]</scope>
    <source>
        <strain evidence="4 5">CGMCC 1.11030</strain>
    </source>
</reference>
<feature type="compositionally biased region" description="Polar residues" evidence="2">
    <location>
        <begin position="104"/>
        <end position="113"/>
    </location>
</feature>
<evidence type="ECO:0000256" key="1">
    <source>
        <dbReference type="ARBA" id="ARBA00023172"/>
    </source>
</evidence>
<proteinExistence type="predicted"/>
<dbReference type="PROSITE" id="PS51898">
    <property type="entry name" value="TYR_RECOMBINASE"/>
    <property type="match status" value="1"/>
</dbReference>
<organism evidence="4 5">
    <name type="scientific">Albimonas pacifica</name>
    <dbReference type="NCBI Taxonomy" id="1114924"/>
    <lineage>
        <taxon>Bacteria</taxon>
        <taxon>Pseudomonadati</taxon>
        <taxon>Pseudomonadota</taxon>
        <taxon>Alphaproteobacteria</taxon>
        <taxon>Rhodobacterales</taxon>
        <taxon>Paracoccaceae</taxon>
        <taxon>Albimonas</taxon>
    </lineage>
</organism>
<dbReference type="STRING" id="1114924.SAMN05216258_11828"/>